<dbReference type="GO" id="GO:0032259">
    <property type="term" value="P:methylation"/>
    <property type="evidence" value="ECO:0007669"/>
    <property type="project" value="UniProtKB-KW"/>
</dbReference>
<sequence>MSDDRTISVYDDRAADYAECFTGRGDEGEEADYLAFTARLPEDGTVLDLGCGPGHWAARFRDAGYRVAALDASPEMAEAARAAYGVEVTVAGFEALDAEAVFDGIWAYFSLLHVPKAELPIHLTATHRALTAGGTLCLAMKLGEGEGRDELGRFYAYYSEDELREKLETAGFTILGNRRCEGKGLAGTTQEFVVLTAHA</sequence>
<dbReference type="GO" id="GO:0008168">
    <property type="term" value="F:methyltransferase activity"/>
    <property type="evidence" value="ECO:0007669"/>
    <property type="project" value="UniProtKB-KW"/>
</dbReference>
<accession>A0ABS7NHC4</accession>
<feature type="domain" description="Methyltransferase" evidence="3">
    <location>
        <begin position="46"/>
        <end position="134"/>
    </location>
</feature>
<protein>
    <submittedName>
        <fullName evidence="4">Class I SAM-dependent methyltransferase</fullName>
    </submittedName>
</protein>
<dbReference type="InterPro" id="IPR041698">
    <property type="entry name" value="Methyltransf_25"/>
</dbReference>
<evidence type="ECO:0000259" key="3">
    <source>
        <dbReference type="Pfam" id="PF13649"/>
    </source>
</evidence>
<dbReference type="PANTHER" id="PTHR43861">
    <property type="entry name" value="TRANS-ACONITATE 2-METHYLTRANSFERASE-RELATED"/>
    <property type="match status" value="1"/>
</dbReference>
<dbReference type="CDD" id="cd02440">
    <property type="entry name" value="AdoMet_MTases"/>
    <property type="match status" value="1"/>
</dbReference>
<dbReference type="PANTHER" id="PTHR43861:SF1">
    <property type="entry name" value="TRANS-ACONITATE 2-METHYLTRANSFERASE"/>
    <property type="match status" value="1"/>
</dbReference>
<evidence type="ECO:0000256" key="2">
    <source>
        <dbReference type="ARBA" id="ARBA00022679"/>
    </source>
</evidence>
<reference evidence="4 5" key="1">
    <citation type="submission" date="2021-06" db="EMBL/GenBank/DDBJ databases">
        <title>50 bacteria genomes isolated from Dapeng, Shenzhen, China.</title>
        <authorList>
            <person name="Zheng W."/>
            <person name="Yu S."/>
            <person name="Huang Y."/>
        </authorList>
    </citation>
    <scope>NUCLEOTIDE SEQUENCE [LARGE SCALE GENOMIC DNA]</scope>
    <source>
        <strain evidence="4 5">DP1N14-2</strain>
    </source>
</reference>
<evidence type="ECO:0000313" key="4">
    <source>
        <dbReference type="EMBL" id="MBY6140613.1"/>
    </source>
</evidence>
<keyword evidence="2" id="KW-0808">Transferase</keyword>
<keyword evidence="1 4" id="KW-0489">Methyltransferase</keyword>
<name>A0ABS7NHC4_9RHOB</name>
<keyword evidence="5" id="KW-1185">Reference proteome</keyword>
<dbReference type="EMBL" id="JAHVJA010000006">
    <property type="protein sequence ID" value="MBY6140613.1"/>
    <property type="molecule type" value="Genomic_DNA"/>
</dbReference>
<dbReference type="Proteomes" id="UP000766629">
    <property type="component" value="Unassembled WGS sequence"/>
</dbReference>
<gene>
    <name evidence="4" type="ORF">KUV26_14300</name>
</gene>
<organism evidence="4 5">
    <name type="scientific">Leisingera daeponensis</name>
    <dbReference type="NCBI Taxonomy" id="405746"/>
    <lineage>
        <taxon>Bacteria</taxon>
        <taxon>Pseudomonadati</taxon>
        <taxon>Pseudomonadota</taxon>
        <taxon>Alphaproteobacteria</taxon>
        <taxon>Rhodobacterales</taxon>
        <taxon>Roseobacteraceae</taxon>
        <taxon>Leisingera</taxon>
    </lineage>
</organism>
<dbReference type="Gene3D" id="3.40.50.150">
    <property type="entry name" value="Vaccinia Virus protein VP39"/>
    <property type="match status" value="1"/>
</dbReference>
<proteinExistence type="predicted"/>
<dbReference type="SUPFAM" id="SSF53335">
    <property type="entry name" value="S-adenosyl-L-methionine-dependent methyltransferases"/>
    <property type="match status" value="1"/>
</dbReference>
<comment type="caution">
    <text evidence="4">The sequence shown here is derived from an EMBL/GenBank/DDBJ whole genome shotgun (WGS) entry which is preliminary data.</text>
</comment>
<evidence type="ECO:0000256" key="1">
    <source>
        <dbReference type="ARBA" id="ARBA00022603"/>
    </source>
</evidence>
<evidence type="ECO:0000313" key="5">
    <source>
        <dbReference type="Proteomes" id="UP000766629"/>
    </source>
</evidence>
<dbReference type="RefSeq" id="WP_222508839.1">
    <property type="nucleotide sequence ID" value="NZ_JAHVJA010000006.1"/>
</dbReference>
<dbReference type="InterPro" id="IPR029063">
    <property type="entry name" value="SAM-dependent_MTases_sf"/>
</dbReference>
<dbReference type="Pfam" id="PF13649">
    <property type="entry name" value="Methyltransf_25"/>
    <property type="match status" value="1"/>
</dbReference>